<dbReference type="Proteomes" id="UP000177235">
    <property type="component" value="Unassembled WGS sequence"/>
</dbReference>
<keyword evidence="4 9" id="KW-0812">Transmembrane</keyword>
<evidence type="ECO:0000256" key="8">
    <source>
        <dbReference type="ARBA" id="ARBA00023136"/>
    </source>
</evidence>
<keyword evidence="2" id="KW-0813">Transport</keyword>
<evidence type="ECO:0000256" key="3">
    <source>
        <dbReference type="ARBA" id="ARBA00022475"/>
    </source>
</evidence>
<dbReference type="NCBIfam" id="TIGR00916">
    <property type="entry name" value="2A0604s01"/>
    <property type="match status" value="1"/>
</dbReference>
<dbReference type="PANTHER" id="PTHR30081:SF1">
    <property type="entry name" value="PROTEIN TRANSLOCASE SUBUNIT SECD"/>
    <property type="match status" value="1"/>
</dbReference>
<sequence>LEFRELNPDYAAPEDPAQIDMLQQFKPTGLSGKHLQRSEIVFDPSSGIPQISLRFNDDGKQLFSAITKRNIGGPVAIFLDGQPISAPTVQQEITSGQAVITGDFTRDDARQLVERLNAGALPVPIKLIQQQNVGPSLGQESLRKSAAAGLIGFIAIALFMISYYRFPGFIAVAALVIYVLLSLAIFKLFGMTLTLAGIAGFILSVGMAVDANILVFERTKEEVRDGQGQEKSREEGFRRAWNAIRDSNLSSLITVFILGYFGSSLIRGFAVTLGIGVAVSMFTALIVSRTFLRLMQLKNNV</sequence>
<dbReference type="InterPro" id="IPR055344">
    <property type="entry name" value="SecD_SecF_C_bact"/>
</dbReference>
<evidence type="ECO:0000256" key="2">
    <source>
        <dbReference type="ARBA" id="ARBA00022448"/>
    </source>
</evidence>
<evidence type="ECO:0000256" key="9">
    <source>
        <dbReference type="SAM" id="Phobius"/>
    </source>
</evidence>
<dbReference type="InterPro" id="IPR054384">
    <property type="entry name" value="SecDF_P1_head"/>
</dbReference>
<evidence type="ECO:0000259" key="10">
    <source>
        <dbReference type="Pfam" id="PF02355"/>
    </source>
</evidence>
<dbReference type="GO" id="GO:0005886">
    <property type="term" value="C:plasma membrane"/>
    <property type="evidence" value="ECO:0007669"/>
    <property type="project" value="UniProtKB-SubCell"/>
</dbReference>
<dbReference type="NCBIfam" id="TIGR01129">
    <property type="entry name" value="secD"/>
    <property type="match status" value="1"/>
</dbReference>
<evidence type="ECO:0000256" key="1">
    <source>
        <dbReference type="ARBA" id="ARBA00004651"/>
    </source>
</evidence>
<keyword evidence="7" id="KW-0811">Translocation</keyword>
<protein>
    <submittedName>
        <fullName evidence="12">Protein-export membrane protein SecD</fullName>
    </submittedName>
</protein>
<dbReference type="AlphaFoldDB" id="A0A1F5QCE1"/>
<keyword evidence="6 9" id="KW-1133">Transmembrane helix</keyword>
<reference evidence="12 13" key="1">
    <citation type="journal article" date="2016" name="Nat. Commun.">
        <title>Thousands of microbial genomes shed light on interconnected biogeochemical processes in an aquifer system.</title>
        <authorList>
            <person name="Anantharaman K."/>
            <person name="Brown C.T."/>
            <person name="Hug L.A."/>
            <person name="Sharon I."/>
            <person name="Castelle C.J."/>
            <person name="Probst A.J."/>
            <person name="Thomas B.C."/>
            <person name="Singh A."/>
            <person name="Wilkins M.J."/>
            <person name="Karaoz U."/>
            <person name="Brodie E.L."/>
            <person name="Williams K.H."/>
            <person name="Hubbard S.S."/>
            <person name="Banfield J.F."/>
        </authorList>
    </citation>
    <scope>NUCLEOTIDE SEQUENCE [LARGE SCALE GENOMIC DNA]</scope>
</reference>
<evidence type="ECO:0000256" key="5">
    <source>
        <dbReference type="ARBA" id="ARBA00022927"/>
    </source>
</evidence>
<feature type="domain" description="SecDF P1 head subdomain" evidence="11">
    <location>
        <begin position="28"/>
        <end position="123"/>
    </location>
</feature>
<evidence type="ECO:0000313" key="13">
    <source>
        <dbReference type="Proteomes" id="UP000177235"/>
    </source>
</evidence>
<proteinExistence type="predicted"/>
<dbReference type="GO" id="GO:0006886">
    <property type="term" value="P:intracellular protein transport"/>
    <property type="evidence" value="ECO:0007669"/>
    <property type="project" value="InterPro"/>
</dbReference>
<dbReference type="Pfam" id="PF22599">
    <property type="entry name" value="SecDF_P1_head"/>
    <property type="match status" value="1"/>
</dbReference>
<dbReference type="GO" id="GO:0015450">
    <property type="term" value="F:protein-transporting ATPase activity"/>
    <property type="evidence" value="ECO:0007669"/>
    <property type="project" value="InterPro"/>
</dbReference>
<feature type="transmembrane region" description="Helical" evidence="9">
    <location>
        <begin position="248"/>
        <end position="266"/>
    </location>
</feature>
<dbReference type="SUPFAM" id="SSF82866">
    <property type="entry name" value="Multidrug efflux transporter AcrB transmembrane domain"/>
    <property type="match status" value="1"/>
</dbReference>
<comment type="subcellular location">
    <subcellularLocation>
        <location evidence="1">Cell membrane</location>
        <topology evidence="1">Multi-pass membrane protein</topology>
    </subcellularLocation>
</comment>
<feature type="transmembrane region" description="Helical" evidence="9">
    <location>
        <begin position="146"/>
        <end position="164"/>
    </location>
</feature>
<feature type="transmembrane region" description="Helical" evidence="9">
    <location>
        <begin position="195"/>
        <end position="216"/>
    </location>
</feature>
<keyword evidence="8 9" id="KW-0472">Membrane</keyword>
<dbReference type="InterPro" id="IPR022813">
    <property type="entry name" value="SecD/SecF_arch_bac"/>
</dbReference>
<organism evidence="12 13">
    <name type="scientific">Candidatus Doudnabacteria bacterium RIFCSPLOWO2_02_FULL_48_13</name>
    <dbReference type="NCBI Taxonomy" id="1817845"/>
    <lineage>
        <taxon>Bacteria</taxon>
        <taxon>Candidatus Doudnaibacteriota</taxon>
    </lineage>
</organism>
<dbReference type="InterPro" id="IPR048634">
    <property type="entry name" value="SecD_SecF_C"/>
</dbReference>
<dbReference type="FunFam" id="1.20.1640.10:FF:000004">
    <property type="entry name" value="Protein translocase subunit SecD"/>
    <property type="match status" value="1"/>
</dbReference>
<evidence type="ECO:0000313" key="12">
    <source>
        <dbReference type="EMBL" id="OGE99818.1"/>
    </source>
</evidence>
<keyword evidence="3" id="KW-1003">Cell membrane</keyword>
<evidence type="ECO:0000256" key="6">
    <source>
        <dbReference type="ARBA" id="ARBA00022989"/>
    </source>
</evidence>
<comment type="caution">
    <text evidence="12">The sequence shown here is derived from an EMBL/GenBank/DDBJ whole genome shotgun (WGS) entry which is preliminary data.</text>
</comment>
<dbReference type="PANTHER" id="PTHR30081">
    <property type="entry name" value="PROTEIN-EXPORT MEMBRANE PROTEIN SEC"/>
    <property type="match status" value="1"/>
</dbReference>
<evidence type="ECO:0000256" key="4">
    <source>
        <dbReference type="ARBA" id="ARBA00022692"/>
    </source>
</evidence>
<accession>A0A1F5QCE1</accession>
<dbReference type="Gene3D" id="3.30.1360.200">
    <property type="match status" value="1"/>
</dbReference>
<name>A0A1F5QCE1_9BACT</name>
<keyword evidence="5" id="KW-0653">Protein transport</keyword>
<feature type="non-terminal residue" evidence="12">
    <location>
        <position position="1"/>
    </location>
</feature>
<evidence type="ECO:0000256" key="7">
    <source>
        <dbReference type="ARBA" id="ARBA00023010"/>
    </source>
</evidence>
<dbReference type="Gene3D" id="1.20.1640.10">
    <property type="entry name" value="Multidrug efflux transporter AcrB transmembrane domain"/>
    <property type="match status" value="1"/>
</dbReference>
<dbReference type="EMBL" id="MFFF01000014">
    <property type="protein sequence ID" value="OGE99818.1"/>
    <property type="molecule type" value="Genomic_DNA"/>
</dbReference>
<dbReference type="InterPro" id="IPR005791">
    <property type="entry name" value="SecD"/>
</dbReference>
<feature type="transmembrane region" description="Helical" evidence="9">
    <location>
        <begin position="169"/>
        <end position="189"/>
    </location>
</feature>
<feature type="domain" description="Protein export membrane protein SecD/SecF C-terminal" evidence="10">
    <location>
        <begin position="125"/>
        <end position="296"/>
    </location>
</feature>
<evidence type="ECO:0000259" key="11">
    <source>
        <dbReference type="Pfam" id="PF22599"/>
    </source>
</evidence>
<feature type="transmembrane region" description="Helical" evidence="9">
    <location>
        <begin position="272"/>
        <end position="292"/>
    </location>
</feature>
<gene>
    <name evidence="12" type="ORF">A3J05_02665</name>
</gene>
<dbReference type="Pfam" id="PF02355">
    <property type="entry name" value="SecD_SecF_C"/>
    <property type="match status" value="1"/>
</dbReference>